<keyword evidence="1" id="KW-1133">Transmembrane helix</keyword>
<keyword evidence="1" id="KW-0472">Membrane</keyword>
<dbReference type="InterPro" id="IPR013783">
    <property type="entry name" value="Ig-like_fold"/>
</dbReference>
<dbReference type="Proteomes" id="UP000195570">
    <property type="component" value="Unassembled WGS sequence"/>
</dbReference>
<feature type="transmembrane region" description="Helical" evidence="1">
    <location>
        <begin position="167"/>
        <end position="185"/>
    </location>
</feature>
<dbReference type="VEuPathDB" id="TriTrypDB:TEOVI_000900500"/>
<protein>
    <submittedName>
        <fullName evidence="3">Conserved repeat domain containing protein, putative</fullName>
    </submittedName>
</protein>
<keyword evidence="4" id="KW-1185">Reference proteome</keyword>
<dbReference type="InterPro" id="IPR047589">
    <property type="entry name" value="DUF11_rpt"/>
</dbReference>
<dbReference type="Gene3D" id="2.60.40.10">
    <property type="entry name" value="Immunoglobulins"/>
    <property type="match status" value="1"/>
</dbReference>
<evidence type="ECO:0000256" key="2">
    <source>
        <dbReference type="SAM" id="SignalP"/>
    </source>
</evidence>
<feature type="signal peptide" evidence="2">
    <location>
        <begin position="1"/>
        <end position="20"/>
    </location>
</feature>
<keyword evidence="2" id="KW-0732">Signal</keyword>
<dbReference type="EMBL" id="CZPT02000029">
    <property type="protein sequence ID" value="SCU64261.1"/>
    <property type="molecule type" value="Genomic_DNA"/>
</dbReference>
<dbReference type="FunFam" id="2.60.40.10:FF:002489">
    <property type="entry name" value="Conserved repeat domain containing protein"/>
    <property type="match status" value="1"/>
</dbReference>
<dbReference type="NCBIfam" id="TIGR01451">
    <property type="entry name" value="B_ant_repeat"/>
    <property type="match status" value="1"/>
</dbReference>
<dbReference type="PANTHER" id="PTHR12861">
    <property type="entry name" value="TRANSLOCON-ASSOCIATED PROTEIN, BETA SUBUNIT PRECURSOR TRAP-BETA SIGNAL SEQUENCE RECEPTOR BETA SUBUNIT"/>
    <property type="match status" value="1"/>
</dbReference>
<dbReference type="Pfam" id="PF05753">
    <property type="entry name" value="TRAP_beta"/>
    <property type="match status" value="1"/>
</dbReference>
<evidence type="ECO:0000313" key="3">
    <source>
        <dbReference type="EMBL" id="SCU64261.1"/>
    </source>
</evidence>
<evidence type="ECO:0000313" key="4">
    <source>
        <dbReference type="Proteomes" id="UP000195570"/>
    </source>
</evidence>
<evidence type="ECO:0000256" key="1">
    <source>
        <dbReference type="SAM" id="Phobius"/>
    </source>
</evidence>
<dbReference type="AlphaFoldDB" id="A0A1G4HY92"/>
<dbReference type="GO" id="GO:0005783">
    <property type="term" value="C:endoplasmic reticulum"/>
    <property type="evidence" value="ECO:0007669"/>
    <property type="project" value="TreeGrafter"/>
</dbReference>
<dbReference type="RefSeq" id="XP_067076044.1">
    <property type="nucleotide sequence ID" value="XM_067219943.1"/>
</dbReference>
<reference evidence="3" key="1">
    <citation type="submission" date="2016-09" db="EMBL/GenBank/DDBJ databases">
        <authorList>
            <person name="Hebert L."/>
            <person name="Moumen B."/>
        </authorList>
    </citation>
    <scope>NUCLEOTIDE SEQUENCE [LARGE SCALE GENOMIC DNA]</scope>
    <source>
        <strain evidence="3">OVI</strain>
    </source>
</reference>
<sequence length="203" mass="22705">MRLLYVIPLLLAAAAVGSLAQPDPQPLLFVSKMISDDHVVVGNNVEFTVTVYNYGQSPAFDITITDLLPDGTTRTKQVDSLAFGESAELKYTIVTKALGGYHVGVTEVLYSLERGGKKTEKAYSNIIREGTAYFYGEDYDDTNFRGIVSVVTREFYDRLYKSYVREAAVYAFLCLVPALFPLVVYRMEQSQVDLLIRRSKAVK</sequence>
<proteinExistence type="predicted"/>
<gene>
    <name evidence="3" type="ORF">TEOVI_000900500</name>
</gene>
<dbReference type="PANTHER" id="PTHR12861:SF3">
    <property type="entry name" value="TRANSLOCON-ASSOCIATED PROTEIN SUBUNIT BETA"/>
    <property type="match status" value="1"/>
</dbReference>
<dbReference type="GeneID" id="92382939"/>
<accession>A0A1G4HY92</accession>
<organism evidence="3 4">
    <name type="scientific">Trypanosoma equiperdum</name>
    <dbReference type="NCBI Taxonomy" id="5694"/>
    <lineage>
        <taxon>Eukaryota</taxon>
        <taxon>Discoba</taxon>
        <taxon>Euglenozoa</taxon>
        <taxon>Kinetoplastea</taxon>
        <taxon>Metakinetoplastina</taxon>
        <taxon>Trypanosomatida</taxon>
        <taxon>Trypanosomatidae</taxon>
        <taxon>Trypanosoma</taxon>
    </lineage>
</organism>
<keyword evidence="1" id="KW-0812">Transmembrane</keyword>
<name>A0A1G4HY92_TRYEQ</name>
<comment type="caution">
    <text evidence="3">The sequence shown here is derived from an EMBL/GenBank/DDBJ whole genome shotgun (WGS) entry which is preliminary data.</text>
</comment>
<feature type="chain" id="PRO_5009235030" evidence="2">
    <location>
        <begin position="21"/>
        <end position="203"/>
    </location>
</feature>